<protein>
    <recommendedName>
        <fullName evidence="1">PH-like domain-containing protein</fullName>
    </recommendedName>
</protein>
<dbReference type="AlphaFoldDB" id="A0AAN5I4E8"/>
<evidence type="ECO:0000313" key="2">
    <source>
        <dbReference type="EMBL" id="GMR50970.1"/>
    </source>
</evidence>
<accession>A0AAN5I4E8</accession>
<sequence>KETLHDSKAVSLVFDSKGVKRIRGRNSSVDSFFYDIISRLRHITGKTIEFSEFFEDIMIKGEVRRE</sequence>
<comment type="caution">
    <text evidence="2">The sequence shown here is derived from an EMBL/GenBank/DDBJ whole genome shotgun (WGS) entry which is preliminary data.</text>
</comment>
<organism evidence="2 3">
    <name type="scientific">Pristionchus mayeri</name>
    <dbReference type="NCBI Taxonomy" id="1317129"/>
    <lineage>
        <taxon>Eukaryota</taxon>
        <taxon>Metazoa</taxon>
        <taxon>Ecdysozoa</taxon>
        <taxon>Nematoda</taxon>
        <taxon>Chromadorea</taxon>
        <taxon>Rhabditida</taxon>
        <taxon>Rhabditina</taxon>
        <taxon>Diplogasteromorpha</taxon>
        <taxon>Diplogasteroidea</taxon>
        <taxon>Neodiplogasteridae</taxon>
        <taxon>Pristionchus</taxon>
    </lineage>
</organism>
<dbReference type="Proteomes" id="UP001328107">
    <property type="component" value="Unassembled WGS sequence"/>
</dbReference>
<dbReference type="InterPro" id="IPR057493">
    <property type="entry name" value="PH_RdRP-assoc"/>
</dbReference>
<keyword evidence="3" id="KW-1185">Reference proteome</keyword>
<dbReference type="EMBL" id="BTRK01000005">
    <property type="protein sequence ID" value="GMR50970.1"/>
    <property type="molecule type" value="Genomic_DNA"/>
</dbReference>
<feature type="non-terminal residue" evidence="2">
    <location>
        <position position="66"/>
    </location>
</feature>
<proteinExistence type="predicted"/>
<reference evidence="3" key="1">
    <citation type="submission" date="2022-10" db="EMBL/GenBank/DDBJ databases">
        <title>Genome assembly of Pristionchus species.</title>
        <authorList>
            <person name="Yoshida K."/>
            <person name="Sommer R.J."/>
        </authorList>
    </citation>
    <scope>NUCLEOTIDE SEQUENCE [LARGE SCALE GENOMIC DNA]</scope>
    <source>
        <strain evidence="3">RS5460</strain>
    </source>
</reference>
<dbReference type="Pfam" id="PF25359">
    <property type="entry name" value="PH_met_RdRP"/>
    <property type="match status" value="1"/>
</dbReference>
<feature type="domain" description="PH-like" evidence="1">
    <location>
        <begin position="1"/>
        <end position="54"/>
    </location>
</feature>
<evidence type="ECO:0000259" key="1">
    <source>
        <dbReference type="Pfam" id="PF25359"/>
    </source>
</evidence>
<name>A0AAN5I4E8_9BILA</name>
<evidence type="ECO:0000313" key="3">
    <source>
        <dbReference type="Proteomes" id="UP001328107"/>
    </source>
</evidence>
<feature type="non-terminal residue" evidence="2">
    <location>
        <position position="1"/>
    </location>
</feature>
<gene>
    <name evidence="2" type="ORF">PMAYCL1PPCAC_21165</name>
</gene>